<dbReference type="Proteomes" id="UP000007519">
    <property type="component" value="Chromosome"/>
</dbReference>
<dbReference type="HOGENOM" id="CLU_2384466_0_0_10"/>
<name>H6L8Z8_SAPGL</name>
<reference evidence="2 3" key="1">
    <citation type="journal article" date="2012" name="Stand. Genomic Sci.">
        <title>Complete genome sequencing and analysis of Saprospira grandis str. Lewin, a predatory marine bacterium.</title>
        <authorList>
            <person name="Saw J.H."/>
            <person name="Yuryev A."/>
            <person name="Kanbe M."/>
            <person name="Hou S."/>
            <person name="Young A.G."/>
            <person name="Aizawa S."/>
            <person name="Alam M."/>
        </authorList>
    </citation>
    <scope>NUCLEOTIDE SEQUENCE [LARGE SCALE GENOMIC DNA]</scope>
    <source>
        <strain evidence="2 3">Lewin</strain>
    </source>
</reference>
<protein>
    <submittedName>
        <fullName evidence="2">Uncharacterized protein</fullName>
    </submittedName>
</protein>
<keyword evidence="3" id="KW-1185">Reference proteome</keyword>
<dbReference type="KEGG" id="sgn:SGRA_0395"/>
<dbReference type="OrthoDB" id="9761723at2"/>
<accession>H6L8Z8</accession>
<organism evidence="2 3">
    <name type="scientific">Saprospira grandis (strain Lewin)</name>
    <dbReference type="NCBI Taxonomy" id="984262"/>
    <lineage>
        <taxon>Bacteria</taxon>
        <taxon>Pseudomonadati</taxon>
        <taxon>Bacteroidota</taxon>
        <taxon>Saprospiria</taxon>
        <taxon>Saprospirales</taxon>
        <taxon>Saprospiraceae</taxon>
        <taxon>Saprospira</taxon>
    </lineage>
</organism>
<evidence type="ECO:0000313" key="3">
    <source>
        <dbReference type="Proteomes" id="UP000007519"/>
    </source>
</evidence>
<keyword evidence="1" id="KW-0812">Transmembrane</keyword>
<feature type="transmembrane region" description="Helical" evidence="1">
    <location>
        <begin position="6"/>
        <end position="26"/>
    </location>
</feature>
<keyword evidence="1" id="KW-1133">Transmembrane helix</keyword>
<evidence type="ECO:0000256" key="1">
    <source>
        <dbReference type="SAM" id="Phobius"/>
    </source>
</evidence>
<keyword evidence="1" id="KW-0472">Membrane</keyword>
<dbReference type="AlphaFoldDB" id="H6L8Z8"/>
<dbReference type="STRING" id="984262.SGRA_0395"/>
<sequence>MNRFLLKLIIFITPILLLMVGLEIALRSLPNDYKTKWKGLEEKEETLENLVLGSSHAFNGIRPALLGDNSYSMAYYSQNLYYDCMIFEKKERKI</sequence>
<gene>
    <name evidence="2" type="ordered locus">SGRA_0395</name>
</gene>
<dbReference type="EMBL" id="CP002831">
    <property type="protein sequence ID" value="AFC23134.1"/>
    <property type="molecule type" value="Genomic_DNA"/>
</dbReference>
<evidence type="ECO:0000313" key="2">
    <source>
        <dbReference type="EMBL" id="AFC23134.1"/>
    </source>
</evidence>
<proteinExistence type="predicted"/>